<gene>
    <name evidence="1" type="ORF">SDC9_46577</name>
</gene>
<sequence length="197" mass="20770">MAVGSEIFCQDSRIGIGIISADDHQCIDAVLFAHGCACFELFQRFQFGPSTPDDVESAGIAVWGKKLTGDDLIGVLQDAGGASLESVEDILGICSLEGVEQAADDIVSSGSLSTTEDDADISLSSNGFVVAFGKGDSAHAIGMREQCLDGISIGRCTGWFSIHGFDAGDILPENCGQFWLVRIANLLQRGNVHNELL</sequence>
<dbReference type="EMBL" id="VSSQ01000725">
    <property type="protein sequence ID" value="MPM00353.1"/>
    <property type="molecule type" value="Genomic_DNA"/>
</dbReference>
<organism evidence="1">
    <name type="scientific">bioreactor metagenome</name>
    <dbReference type="NCBI Taxonomy" id="1076179"/>
    <lineage>
        <taxon>unclassified sequences</taxon>
        <taxon>metagenomes</taxon>
        <taxon>ecological metagenomes</taxon>
    </lineage>
</organism>
<protein>
    <submittedName>
        <fullName evidence="1">Uncharacterized protein</fullName>
    </submittedName>
</protein>
<evidence type="ECO:0000313" key="1">
    <source>
        <dbReference type="EMBL" id="MPM00353.1"/>
    </source>
</evidence>
<proteinExistence type="predicted"/>
<accession>A0A644WCQ7</accession>
<dbReference type="AlphaFoldDB" id="A0A644WCQ7"/>
<comment type="caution">
    <text evidence="1">The sequence shown here is derived from an EMBL/GenBank/DDBJ whole genome shotgun (WGS) entry which is preliminary data.</text>
</comment>
<reference evidence="1" key="1">
    <citation type="submission" date="2019-08" db="EMBL/GenBank/DDBJ databases">
        <authorList>
            <person name="Kucharzyk K."/>
            <person name="Murdoch R.W."/>
            <person name="Higgins S."/>
            <person name="Loffler F."/>
        </authorList>
    </citation>
    <scope>NUCLEOTIDE SEQUENCE</scope>
</reference>
<name>A0A644WCQ7_9ZZZZ</name>